<keyword evidence="4" id="KW-0862">Zinc</keyword>
<dbReference type="InterPro" id="IPR036957">
    <property type="entry name" value="Znf_PARP_sf"/>
</dbReference>
<organism evidence="7 8">
    <name type="scientific">Blepharisma stoltei</name>
    <dbReference type="NCBI Taxonomy" id="1481888"/>
    <lineage>
        <taxon>Eukaryota</taxon>
        <taxon>Sar</taxon>
        <taxon>Alveolata</taxon>
        <taxon>Ciliophora</taxon>
        <taxon>Postciliodesmatophora</taxon>
        <taxon>Heterotrichea</taxon>
        <taxon>Heterotrichida</taxon>
        <taxon>Blepharismidae</taxon>
        <taxon>Blepharisma</taxon>
    </lineage>
</organism>
<keyword evidence="8" id="KW-1185">Reference proteome</keyword>
<dbReference type="AlphaFoldDB" id="A0AAU9JQD2"/>
<sequence length="329" mass="39495">MFRIKFEAQYCKSNQTLCRVCNEIINKNDIRIFIYHMSGNEYYHLNCYRPKVMQYICEKDIRMNLDGDAEQRFKEWLEEWNSKYPPIDKPYHSPPNMLKQVESKPSKYKRAWIEVFRFMSPAEAASKLSFVCKEFYHITWDEELWHFYYTNEFPVPEIEINNWKNSYIAMALKACIGCHKLMEEDNFFRCPLLKKPLCMNCSNTKKFWVFTKSQAKAHYQINPNLLNVQFYLGKWSSASCYNFMIKKAVVEYRQQNKQILLKELENKPQYQDLKEILDSIKLGKLHKNVPPDANLMANPFYPCYEKLVKYLKNKEGGVKWIHGYLKNNN</sequence>
<keyword evidence="3" id="KW-0863">Zinc-finger</keyword>
<evidence type="ECO:0000313" key="8">
    <source>
        <dbReference type="Proteomes" id="UP001162131"/>
    </source>
</evidence>
<dbReference type="PROSITE" id="PS50064">
    <property type="entry name" value="ZF_PARP_2"/>
    <property type="match status" value="1"/>
</dbReference>
<evidence type="ECO:0000256" key="2">
    <source>
        <dbReference type="ARBA" id="ARBA00022723"/>
    </source>
</evidence>
<dbReference type="EMBL" id="CAJZBQ010000047">
    <property type="protein sequence ID" value="CAG9329432.1"/>
    <property type="molecule type" value="Genomic_DNA"/>
</dbReference>
<reference evidence="7" key="1">
    <citation type="submission" date="2021-09" db="EMBL/GenBank/DDBJ databases">
        <authorList>
            <consortium name="AG Swart"/>
            <person name="Singh M."/>
            <person name="Singh A."/>
            <person name="Seah K."/>
            <person name="Emmerich C."/>
        </authorList>
    </citation>
    <scope>NUCLEOTIDE SEQUENCE</scope>
    <source>
        <strain evidence="7">ATCC30299</strain>
    </source>
</reference>
<dbReference type="GO" id="GO:0003677">
    <property type="term" value="F:DNA binding"/>
    <property type="evidence" value="ECO:0007669"/>
    <property type="project" value="InterPro"/>
</dbReference>
<comment type="subcellular location">
    <subcellularLocation>
        <location evidence="1">Nucleus</location>
    </subcellularLocation>
</comment>
<gene>
    <name evidence="7" type="ORF">BSTOLATCC_MIC48252</name>
</gene>
<dbReference type="SMART" id="SM01336">
    <property type="entry name" value="zf-PARP"/>
    <property type="match status" value="1"/>
</dbReference>
<dbReference type="SUPFAM" id="SSF57716">
    <property type="entry name" value="Glucocorticoid receptor-like (DNA-binding domain)"/>
    <property type="match status" value="1"/>
</dbReference>
<evidence type="ECO:0000259" key="6">
    <source>
        <dbReference type="PROSITE" id="PS50064"/>
    </source>
</evidence>
<evidence type="ECO:0000256" key="5">
    <source>
        <dbReference type="ARBA" id="ARBA00023242"/>
    </source>
</evidence>
<dbReference type="SUPFAM" id="SSF81383">
    <property type="entry name" value="F-box domain"/>
    <property type="match status" value="1"/>
</dbReference>
<dbReference type="GO" id="GO:0005634">
    <property type="term" value="C:nucleus"/>
    <property type="evidence" value="ECO:0007669"/>
    <property type="project" value="UniProtKB-SubCell"/>
</dbReference>
<name>A0AAU9JQD2_9CILI</name>
<comment type="caution">
    <text evidence="7">The sequence shown here is derived from an EMBL/GenBank/DDBJ whole genome shotgun (WGS) entry which is preliminary data.</text>
</comment>
<dbReference type="InterPro" id="IPR036047">
    <property type="entry name" value="F-box-like_dom_sf"/>
</dbReference>
<dbReference type="Gene3D" id="3.30.1740.10">
    <property type="entry name" value="Zinc finger, PARP-type"/>
    <property type="match status" value="1"/>
</dbReference>
<evidence type="ECO:0000313" key="7">
    <source>
        <dbReference type="EMBL" id="CAG9329432.1"/>
    </source>
</evidence>
<evidence type="ECO:0000256" key="3">
    <source>
        <dbReference type="ARBA" id="ARBA00022771"/>
    </source>
</evidence>
<evidence type="ECO:0000256" key="4">
    <source>
        <dbReference type="ARBA" id="ARBA00022833"/>
    </source>
</evidence>
<proteinExistence type="predicted"/>
<feature type="domain" description="PARP-type" evidence="6">
    <location>
        <begin position="6"/>
        <end position="75"/>
    </location>
</feature>
<evidence type="ECO:0000256" key="1">
    <source>
        <dbReference type="ARBA" id="ARBA00004123"/>
    </source>
</evidence>
<dbReference type="Proteomes" id="UP001162131">
    <property type="component" value="Unassembled WGS sequence"/>
</dbReference>
<accession>A0AAU9JQD2</accession>
<dbReference type="InterPro" id="IPR001510">
    <property type="entry name" value="Znf_PARP"/>
</dbReference>
<protein>
    <recommendedName>
        <fullName evidence="6">PARP-type domain-containing protein</fullName>
    </recommendedName>
</protein>
<keyword evidence="2" id="KW-0479">Metal-binding</keyword>
<dbReference type="GO" id="GO:0008270">
    <property type="term" value="F:zinc ion binding"/>
    <property type="evidence" value="ECO:0007669"/>
    <property type="project" value="UniProtKB-KW"/>
</dbReference>
<keyword evidence="5" id="KW-0539">Nucleus</keyword>